<reference evidence="5 6" key="1">
    <citation type="journal article" date="2016" name="Proc. Natl. Acad. Sci. U.S.A.">
        <title>Comparative genomics of biotechnologically important yeasts.</title>
        <authorList>
            <person name="Riley R."/>
            <person name="Haridas S."/>
            <person name="Wolfe K.H."/>
            <person name="Lopes M.R."/>
            <person name="Hittinger C.T."/>
            <person name="Goeker M."/>
            <person name="Salamov A.A."/>
            <person name="Wisecaver J.H."/>
            <person name="Long T.M."/>
            <person name="Calvey C.H."/>
            <person name="Aerts A.L."/>
            <person name="Barry K.W."/>
            <person name="Choi C."/>
            <person name="Clum A."/>
            <person name="Coughlan A.Y."/>
            <person name="Deshpande S."/>
            <person name="Douglass A.P."/>
            <person name="Hanson S.J."/>
            <person name="Klenk H.-P."/>
            <person name="LaButti K.M."/>
            <person name="Lapidus A."/>
            <person name="Lindquist E.A."/>
            <person name="Lipzen A.M."/>
            <person name="Meier-Kolthoff J.P."/>
            <person name="Ohm R.A."/>
            <person name="Otillar R.P."/>
            <person name="Pangilinan J.L."/>
            <person name="Peng Y."/>
            <person name="Rokas A."/>
            <person name="Rosa C.A."/>
            <person name="Scheuner C."/>
            <person name="Sibirny A.A."/>
            <person name="Slot J.C."/>
            <person name="Stielow J.B."/>
            <person name="Sun H."/>
            <person name="Kurtzman C.P."/>
            <person name="Blackwell M."/>
            <person name="Grigoriev I.V."/>
            <person name="Jeffries T.W."/>
        </authorList>
    </citation>
    <scope>NUCLEOTIDE SEQUENCE [LARGE SCALE GENOMIC DNA]</scope>
    <source>
        <strain evidence="5 6">DSM 6958</strain>
    </source>
</reference>
<evidence type="ECO:0000259" key="4">
    <source>
        <dbReference type="PROSITE" id="PS50102"/>
    </source>
</evidence>
<dbReference type="InterPro" id="IPR012677">
    <property type="entry name" value="Nucleotide-bd_a/b_plait_sf"/>
</dbReference>
<feature type="region of interest" description="Disordered" evidence="3">
    <location>
        <begin position="133"/>
        <end position="166"/>
    </location>
</feature>
<dbReference type="GO" id="GO:0005730">
    <property type="term" value="C:nucleolus"/>
    <property type="evidence" value="ECO:0007669"/>
    <property type="project" value="TreeGrafter"/>
</dbReference>
<feature type="domain" description="RRM" evidence="4">
    <location>
        <begin position="66"/>
        <end position="137"/>
    </location>
</feature>
<dbReference type="PANTHER" id="PTHR23236">
    <property type="entry name" value="EUKARYOTIC TRANSLATION INITIATION FACTOR 4B/4H"/>
    <property type="match status" value="1"/>
</dbReference>
<dbReference type="Pfam" id="PF00076">
    <property type="entry name" value="RRM_1"/>
    <property type="match status" value="1"/>
</dbReference>
<dbReference type="PROSITE" id="PS50102">
    <property type="entry name" value="RRM"/>
    <property type="match status" value="1"/>
</dbReference>
<dbReference type="GO" id="GO:0019843">
    <property type="term" value="F:rRNA binding"/>
    <property type="evidence" value="ECO:0007669"/>
    <property type="project" value="TreeGrafter"/>
</dbReference>
<accession>A0A1E3PDJ7</accession>
<evidence type="ECO:0000313" key="6">
    <source>
        <dbReference type="Proteomes" id="UP000095009"/>
    </source>
</evidence>
<gene>
    <name evidence="5" type="ORF">NADFUDRAFT_6261</name>
</gene>
<protein>
    <recommendedName>
        <fullName evidence="4">RRM domain-containing protein</fullName>
    </recommendedName>
</protein>
<sequence length="166" mass="18843">KKLSKKERKALEFKEREKKLKAGEVTVDELKKRKADEVEVVTAADGTTTTKPKAQPAKKAKTVNRFILFVGNLPFDCTVDQINEHFRACIPNAVRPRKGFAFIEFEGEDATKRMNVALRLHHTPFGRRKINVELTAGGGGNSAKRTNKLREKNDKLGDERLERQKK</sequence>
<feature type="non-terminal residue" evidence="5">
    <location>
        <position position="166"/>
    </location>
</feature>
<dbReference type="Proteomes" id="UP000095009">
    <property type="component" value="Unassembled WGS sequence"/>
</dbReference>
<feature type="compositionally biased region" description="Basic and acidic residues" evidence="3">
    <location>
        <begin position="148"/>
        <end position="166"/>
    </location>
</feature>
<dbReference type="SUPFAM" id="SSF54928">
    <property type="entry name" value="RNA-binding domain, RBD"/>
    <property type="match status" value="1"/>
</dbReference>
<keyword evidence="1 2" id="KW-0694">RNA-binding</keyword>
<evidence type="ECO:0000256" key="2">
    <source>
        <dbReference type="PROSITE-ProRule" id="PRU00176"/>
    </source>
</evidence>
<dbReference type="PANTHER" id="PTHR23236:SF51">
    <property type="entry name" value="NUCLEOLAR PROTEIN 6"/>
    <property type="match status" value="1"/>
</dbReference>
<dbReference type="GO" id="GO:0042274">
    <property type="term" value="P:ribosomal small subunit biogenesis"/>
    <property type="evidence" value="ECO:0007669"/>
    <property type="project" value="TreeGrafter"/>
</dbReference>
<dbReference type="Gene3D" id="3.30.70.330">
    <property type="match status" value="1"/>
</dbReference>
<dbReference type="AlphaFoldDB" id="A0A1E3PDJ7"/>
<name>A0A1E3PDJ7_9ASCO</name>
<feature type="non-terminal residue" evidence="5">
    <location>
        <position position="1"/>
    </location>
</feature>
<organism evidence="5 6">
    <name type="scientific">Nadsonia fulvescens var. elongata DSM 6958</name>
    <dbReference type="NCBI Taxonomy" id="857566"/>
    <lineage>
        <taxon>Eukaryota</taxon>
        <taxon>Fungi</taxon>
        <taxon>Dikarya</taxon>
        <taxon>Ascomycota</taxon>
        <taxon>Saccharomycotina</taxon>
        <taxon>Dipodascomycetes</taxon>
        <taxon>Dipodascales</taxon>
        <taxon>Dipodascales incertae sedis</taxon>
        <taxon>Nadsonia</taxon>
    </lineage>
</organism>
<proteinExistence type="predicted"/>
<keyword evidence="6" id="KW-1185">Reference proteome</keyword>
<dbReference type="SMART" id="SM00360">
    <property type="entry name" value="RRM"/>
    <property type="match status" value="1"/>
</dbReference>
<evidence type="ECO:0000313" key="5">
    <source>
        <dbReference type="EMBL" id="ODQ63476.1"/>
    </source>
</evidence>
<dbReference type="EMBL" id="KV454414">
    <property type="protein sequence ID" value="ODQ63476.1"/>
    <property type="molecule type" value="Genomic_DNA"/>
</dbReference>
<dbReference type="OrthoDB" id="167718at2759"/>
<dbReference type="InterPro" id="IPR035979">
    <property type="entry name" value="RBD_domain_sf"/>
</dbReference>
<evidence type="ECO:0000256" key="1">
    <source>
        <dbReference type="ARBA" id="ARBA00022884"/>
    </source>
</evidence>
<dbReference type="InterPro" id="IPR000504">
    <property type="entry name" value="RRM_dom"/>
</dbReference>
<evidence type="ECO:0000256" key="3">
    <source>
        <dbReference type="SAM" id="MobiDB-lite"/>
    </source>
</evidence>
<dbReference type="STRING" id="857566.A0A1E3PDJ7"/>